<dbReference type="OrthoDB" id="125181at2759"/>
<dbReference type="Proteomes" id="UP000435112">
    <property type="component" value="Unassembled WGS sequence"/>
</dbReference>
<organism evidence="3 4">
    <name type="scientific">Phytophthora rubi</name>
    <dbReference type="NCBI Taxonomy" id="129364"/>
    <lineage>
        <taxon>Eukaryota</taxon>
        <taxon>Sar</taxon>
        <taxon>Stramenopiles</taxon>
        <taxon>Oomycota</taxon>
        <taxon>Peronosporomycetes</taxon>
        <taxon>Peronosporales</taxon>
        <taxon>Peronosporaceae</taxon>
        <taxon>Phytophthora</taxon>
    </lineage>
</organism>
<evidence type="ECO:0000313" key="3">
    <source>
        <dbReference type="EMBL" id="KAE8987300.1"/>
    </source>
</evidence>
<dbReference type="AlphaFoldDB" id="A0A6A3IYS8"/>
<gene>
    <name evidence="3" type="ORF">PR002_g22093</name>
</gene>
<evidence type="ECO:0000256" key="2">
    <source>
        <dbReference type="SAM" id="MobiDB-lite"/>
    </source>
</evidence>
<feature type="region of interest" description="Disordered" evidence="2">
    <location>
        <begin position="219"/>
        <end position="239"/>
    </location>
</feature>
<evidence type="ECO:0000313" key="4">
    <source>
        <dbReference type="Proteomes" id="UP000435112"/>
    </source>
</evidence>
<protein>
    <submittedName>
        <fullName evidence="3">Uncharacterized protein</fullName>
    </submittedName>
</protein>
<sequence length="330" mass="37552">MAIDRSRKRTRLAMIVVRSPTRQGLVDALLEDQRRVQMQLQAGDSRQIVVMASPEEVRAARAAQAPSAPPLVAAAPSSVATETQRRLLAHAHRARHFLSHRSVADSLSRSRRSEMLREIQRLKEEMQRLQGEIEVTTRSVESMERLTFHLERLTRDFVPRGADTNLLVMVMDRSRRRQYSHRALRVIRSPTRQEHQRFLSETPQAQPVVVLPAELRRRADRAQEQESDPATLPVPPASPSLATTQRLLLAHAQRTRHLLLNRSTLKALSRTRHEGILEEIEQMKKTIQTLQSQIEVTTRDVEAMENLSVQLQRITSGLHESSNDTSTSAS</sequence>
<keyword evidence="1" id="KW-0175">Coiled coil</keyword>
<comment type="caution">
    <text evidence="3">The sequence shown here is derived from an EMBL/GenBank/DDBJ whole genome shotgun (WGS) entry which is preliminary data.</text>
</comment>
<name>A0A6A3IYS8_9STRA</name>
<feature type="coiled-coil region" evidence="1">
    <location>
        <begin position="273"/>
        <end position="307"/>
    </location>
</feature>
<dbReference type="EMBL" id="QXFU01002324">
    <property type="protein sequence ID" value="KAE8987300.1"/>
    <property type="molecule type" value="Genomic_DNA"/>
</dbReference>
<reference evidence="3 4" key="1">
    <citation type="submission" date="2018-09" db="EMBL/GenBank/DDBJ databases">
        <title>Genomic investigation of the strawberry pathogen Phytophthora fragariae indicates pathogenicity is determined by transcriptional variation in three key races.</title>
        <authorList>
            <person name="Adams T.M."/>
            <person name="Armitage A.D."/>
            <person name="Sobczyk M.K."/>
            <person name="Bates H.J."/>
            <person name="Dunwell J.M."/>
            <person name="Nellist C.F."/>
            <person name="Harrison R.J."/>
        </authorList>
    </citation>
    <scope>NUCLEOTIDE SEQUENCE [LARGE SCALE GENOMIC DNA]</scope>
    <source>
        <strain evidence="3 4">SCRP324</strain>
    </source>
</reference>
<proteinExistence type="predicted"/>
<accession>A0A6A3IYS8</accession>
<feature type="coiled-coil region" evidence="1">
    <location>
        <begin position="112"/>
        <end position="146"/>
    </location>
</feature>
<evidence type="ECO:0000256" key="1">
    <source>
        <dbReference type="SAM" id="Coils"/>
    </source>
</evidence>